<dbReference type="InterPro" id="IPR004813">
    <property type="entry name" value="OPT"/>
</dbReference>
<feature type="transmembrane region" description="Helical" evidence="10">
    <location>
        <begin position="260"/>
        <end position="285"/>
    </location>
</feature>
<dbReference type="GO" id="GO:0035673">
    <property type="term" value="F:oligopeptide transmembrane transporter activity"/>
    <property type="evidence" value="ECO:0007669"/>
    <property type="project" value="InterPro"/>
</dbReference>
<evidence type="ECO:0000256" key="1">
    <source>
        <dbReference type="ARBA" id="ARBA00004141"/>
    </source>
</evidence>
<keyword evidence="5" id="KW-0571">Peptide transport</keyword>
<protein>
    <submittedName>
        <fullName evidence="11">OPT family small oligopeptide transporter</fullName>
    </submittedName>
</protein>
<dbReference type="GeneID" id="63777689"/>
<evidence type="ECO:0000313" key="12">
    <source>
        <dbReference type="Proteomes" id="UP000193689"/>
    </source>
</evidence>
<dbReference type="GO" id="GO:0015031">
    <property type="term" value="P:protein transport"/>
    <property type="evidence" value="ECO:0007669"/>
    <property type="project" value="UniProtKB-KW"/>
</dbReference>
<keyword evidence="12" id="KW-1185">Reference proteome</keyword>
<dbReference type="NCBIfam" id="TIGR00728">
    <property type="entry name" value="OPT_sfam"/>
    <property type="match status" value="1"/>
</dbReference>
<reference evidence="11 12" key="1">
    <citation type="submission" date="2016-07" db="EMBL/GenBank/DDBJ databases">
        <title>Pervasive Adenine N6-methylation of Active Genes in Fungi.</title>
        <authorList>
            <consortium name="DOE Joint Genome Institute"/>
            <person name="Mondo S.J."/>
            <person name="Dannebaum R.O."/>
            <person name="Kuo R.C."/>
            <person name="Labutti K."/>
            <person name="Haridas S."/>
            <person name="Kuo A."/>
            <person name="Salamov A."/>
            <person name="Ahrendt S.R."/>
            <person name="Lipzen A."/>
            <person name="Sullivan W."/>
            <person name="Andreopoulos W.B."/>
            <person name="Clum A."/>
            <person name="Lindquist E."/>
            <person name="Daum C."/>
            <person name="Ramamoorthy G.K."/>
            <person name="Gryganskyi A."/>
            <person name="Culley D."/>
            <person name="Magnuson J.K."/>
            <person name="James T.Y."/>
            <person name="O'Malley M.A."/>
            <person name="Stajich J.E."/>
            <person name="Spatafora J.W."/>
            <person name="Visel A."/>
            <person name="Grigoriev I.V."/>
        </authorList>
    </citation>
    <scope>NUCLEOTIDE SEQUENCE [LARGE SCALE GENOMIC DNA]</scope>
    <source>
        <strain evidence="11 12">CBS 129021</strain>
    </source>
</reference>
<dbReference type="Pfam" id="PF03169">
    <property type="entry name" value="OPT"/>
    <property type="match status" value="1"/>
</dbReference>
<evidence type="ECO:0000256" key="10">
    <source>
        <dbReference type="SAM" id="Phobius"/>
    </source>
</evidence>
<feature type="transmembrane region" description="Helical" evidence="10">
    <location>
        <begin position="99"/>
        <end position="117"/>
    </location>
</feature>
<comment type="similarity">
    <text evidence="2">Belongs to the oligopeptide OPT transporter family.</text>
</comment>
<feature type="region of interest" description="Disordered" evidence="9">
    <location>
        <begin position="1"/>
        <end position="22"/>
    </location>
</feature>
<keyword evidence="3" id="KW-0813">Transport</keyword>
<evidence type="ECO:0000256" key="7">
    <source>
        <dbReference type="ARBA" id="ARBA00022989"/>
    </source>
</evidence>
<dbReference type="RefSeq" id="XP_040709783.1">
    <property type="nucleotide sequence ID" value="XM_040861477.1"/>
</dbReference>
<comment type="subcellular location">
    <subcellularLocation>
        <location evidence="1">Membrane</location>
        <topology evidence="1">Multi-pass membrane protein</topology>
    </subcellularLocation>
</comment>
<evidence type="ECO:0000256" key="5">
    <source>
        <dbReference type="ARBA" id="ARBA00022856"/>
    </source>
</evidence>
<dbReference type="InterPro" id="IPR004648">
    <property type="entry name" value="Oligpept_transpt"/>
</dbReference>
<feature type="transmembrane region" description="Helical" evidence="10">
    <location>
        <begin position="407"/>
        <end position="427"/>
    </location>
</feature>
<feature type="transmembrane region" description="Helical" evidence="10">
    <location>
        <begin position="192"/>
        <end position="214"/>
    </location>
</feature>
<name>A0A1Y2D991_9PEZI</name>
<feature type="transmembrane region" description="Helical" evidence="10">
    <location>
        <begin position="634"/>
        <end position="657"/>
    </location>
</feature>
<dbReference type="AlphaFoldDB" id="A0A1Y2D991"/>
<keyword evidence="7 10" id="KW-1133">Transmembrane helix</keyword>
<feature type="transmembrane region" description="Helical" evidence="10">
    <location>
        <begin position="480"/>
        <end position="499"/>
    </location>
</feature>
<evidence type="ECO:0000256" key="9">
    <source>
        <dbReference type="SAM" id="MobiDB-lite"/>
    </source>
</evidence>
<evidence type="ECO:0000256" key="8">
    <source>
        <dbReference type="ARBA" id="ARBA00023136"/>
    </source>
</evidence>
<sequence>METPAKISATMPENGGSVLDEKDSRDFVSEPKTAHNFHVAQDVELANGHLAELEVDMGRILAKDEAEGDWDADTSPFPQVRAVVPETDDTAIPVNTFRAWFLGIVFVFLGAGVNQFFSLRYPGVRIVSLVAELLAYPIGVALANFLPISRWNPDRHFNIKEHALVTIMSNVSFGIGSADATNLIQAARFYGIPIPTGFSVMVVLCCQLLGYGVAGLTSRWLVEPATMIWPGVLSNIALLSSLHSRANAVANGWRISRIKFFMVVGGAAFVWYWFPGLIFTGLSYFTWICWIVPDNLAVNQVFGMVTGMGLFPLTFDWSMVAYNTNPLLSPHWAAANVFVGFAFFFWVITPALYYTNTWFTSYLPYCTADVYDRFGQLYNSTEVLTNNQFDQEKYSAYSPPYLPATFAFVYGLSFASITSVLSHVYFFHWEEITHALRGTGKLDIHSRLMKSYRKVPWWWWVSVIVVVMGMSIAMTEVYHTGLPVYGIFLALIIPAIYMIPCGMIQGITNVDANQINVLSEFIGGYMFQGKPIANILFKIISTDVVGQGLYFAADMKLGHYLKIPLRTLFFAQGLATILGALTQTGVTLWMLGNVPGICSEDQPNGFSCPRGRTVWSSSVIWGLVGPARLYSVGMIYSGLLHFFWIGLILPPITWFIWKKTGNEFVRKINWPLIFVGTYNVPPATGINYSSWYIVNLVFNKILYRRFYAWWTKYNYILAAALDTGLALSGILIFFAVTYGPRVQFPDWWGNTVWQNTADGLGTPWLQMPDVGYFGAANGTWT</sequence>
<evidence type="ECO:0000256" key="3">
    <source>
        <dbReference type="ARBA" id="ARBA00022448"/>
    </source>
</evidence>
<feature type="transmembrane region" description="Helical" evidence="10">
    <location>
        <begin position="457"/>
        <end position="474"/>
    </location>
</feature>
<keyword evidence="8 10" id="KW-0472">Membrane</keyword>
<keyword evidence="4 10" id="KW-0812">Transmembrane</keyword>
<dbReference type="EMBL" id="MCFJ01000025">
    <property type="protein sequence ID" value="ORY55831.1"/>
    <property type="molecule type" value="Genomic_DNA"/>
</dbReference>
<dbReference type="InParanoid" id="A0A1Y2D991"/>
<evidence type="ECO:0000313" key="11">
    <source>
        <dbReference type="EMBL" id="ORY55831.1"/>
    </source>
</evidence>
<dbReference type="GO" id="GO:0016020">
    <property type="term" value="C:membrane"/>
    <property type="evidence" value="ECO:0007669"/>
    <property type="project" value="UniProtKB-SubCell"/>
</dbReference>
<feature type="transmembrane region" description="Helical" evidence="10">
    <location>
        <begin position="297"/>
        <end position="320"/>
    </location>
</feature>
<feature type="transmembrane region" description="Helical" evidence="10">
    <location>
        <begin position="568"/>
        <end position="591"/>
    </location>
</feature>
<organism evidence="11 12">
    <name type="scientific">Pseudomassariella vexata</name>
    <dbReference type="NCBI Taxonomy" id="1141098"/>
    <lineage>
        <taxon>Eukaryota</taxon>
        <taxon>Fungi</taxon>
        <taxon>Dikarya</taxon>
        <taxon>Ascomycota</taxon>
        <taxon>Pezizomycotina</taxon>
        <taxon>Sordariomycetes</taxon>
        <taxon>Xylariomycetidae</taxon>
        <taxon>Amphisphaeriales</taxon>
        <taxon>Pseudomassariaceae</taxon>
        <taxon>Pseudomassariella</taxon>
    </lineage>
</organism>
<evidence type="ECO:0000256" key="4">
    <source>
        <dbReference type="ARBA" id="ARBA00022692"/>
    </source>
</evidence>
<accession>A0A1Y2D991</accession>
<keyword evidence="6" id="KW-0653">Protein transport</keyword>
<feature type="transmembrane region" description="Helical" evidence="10">
    <location>
        <begin position="123"/>
        <end position="146"/>
    </location>
</feature>
<feature type="transmembrane region" description="Helical" evidence="10">
    <location>
        <begin position="713"/>
        <end position="738"/>
    </location>
</feature>
<dbReference type="NCBIfam" id="TIGR00727">
    <property type="entry name" value="ISP4_OPT"/>
    <property type="match status" value="1"/>
</dbReference>
<comment type="caution">
    <text evidence="11">The sequence shown here is derived from an EMBL/GenBank/DDBJ whole genome shotgun (WGS) entry which is preliminary data.</text>
</comment>
<dbReference type="Proteomes" id="UP000193689">
    <property type="component" value="Unassembled WGS sequence"/>
</dbReference>
<gene>
    <name evidence="11" type="ORF">BCR38DRAFT_451696</name>
</gene>
<evidence type="ECO:0000256" key="2">
    <source>
        <dbReference type="ARBA" id="ARBA00008807"/>
    </source>
</evidence>
<feature type="transmembrane region" description="Helical" evidence="10">
    <location>
        <begin position="220"/>
        <end position="239"/>
    </location>
</feature>
<dbReference type="PANTHER" id="PTHR22601">
    <property type="entry name" value="ISP4 LIKE PROTEIN"/>
    <property type="match status" value="1"/>
</dbReference>
<feature type="transmembrane region" description="Helical" evidence="10">
    <location>
        <begin position="332"/>
        <end position="354"/>
    </location>
</feature>
<evidence type="ECO:0000256" key="6">
    <source>
        <dbReference type="ARBA" id="ARBA00022927"/>
    </source>
</evidence>
<proteinExistence type="inferred from homology"/>
<dbReference type="OrthoDB" id="9986677at2759"/>